<proteinExistence type="predicted"/>
<protein>
    <recommendedName>
        <fullName evidence="4">DarT domain-containing protein</fullName>
    </recommendedName>
</protein>
<dbReference type="Proteomes" id="UP001465976">
    <property type="component" value="Unassembled WGS sequence"/>
</dbReference>
<keyword evidence="3" id="KW-1185">Reference proteome</keyword>
<evidence type="ECO:0000256" key="1">
    <source>
        <dbReference type="SAM" id="MobiDB-lite"/>
    </source>
</evidence>
<dbReference type="EMBL" id="JBAHYK010000452">
    <property type="protein sequence ID" value="KAL0573873.1"/>
    <property type="molecule type" value="Genomic_DNA"/>
</dbReference>
<feature type="region of interest" description="Disordered" evidence="1">
    <location>
        <begin position="215"/>
        <end position="236"/>
    </location>
</feature>
<feature type="compositionally biased region" description="Acidic residues" evidence="1">
    <location>
        <begin position="218"/>
        <end position="228"/>
    </location>
</feature>
<accession>A0ABR3FFB5</accession>
<name>A0ABR3FFB5_9AGAR</name>
<evidence type="ECO:0008006" key="4">
    <source>
        <dbReference type="Google" id="ProtNLM"/>
    </source>
</evidence>
<reference evidence="2 3" key="1">
    <citation type="submission" date="2024-02" db="EMBL/GenBank/DDBJ databases">
        <title>A draft genome for the cacao thread blight pathogen Marasmius crinis-equi.</title>
        <authorList>
            <person name="Cohen S.P."/>
            <person name="Baruah I.K."/>
            <person name="Amoako-Attah I."/>
            <person name="Bukari Y."/>
            <person name="Meinhardt L.W."/>
            <person name="Bailey B.A."/>
        </authorList>
    </citation>
    <scope>NUCLEOTIDE SEQUENCE [LARGE SCALE GENOMIC DNA]</scope>
    <source>
        <strain evidence="2 3">GH-76</strain>
    </source>
</reference>
<organism evidence="2 3">
    <name type="scientific">Marasmius crinis-equi</name>
    <dbReference type="NCBI Taxonomy" id="585013"/>
    <lineage>
        <taxon>Eukaryota</taxon>
        <taxon>Fungi</taxon>
        <taxon>Dikarya</taxon>
        <taxon>Basidiomycota</taxon>
        <taxon>Agaricomycotina</taxon>
        <taxon>Agaricomycetes</taxon>
        <taxon>Agaricomycetidae</taxon>
        <taxon>Agaricales</taxon>
        <taxon>Marasmiineae</taxon>
        <taxon>Marasmiaceae</taxon>
        <taxon>Marasmius</taxon>
    </lineage>
</organism>
<sequence length="236" mass="27407">MATLTESPLLPTRPRYASDELRFLQHTPPAFEYHGDIFHLTNVHHYISDFVGAVSNLGIYRILTDIRDFIKTHPSVIFGTVIHPNKPVNIIFFNLRAEFTADPSTFSPPVYLFHRMLKPEIVNGVLQLDTSLFSDPFYWSLDPDGGQPLPEERLKDHGITKFDVTIWLGRCWEKSHYAAVREYLRLENQEPIQFARDHGYPILQKWEEGRFKAVNDGQSDDVESENENDEYHSCEE</sequence>
<gene>
    <name evidence="2" type="ORF">V5O48_008075</name>
</gene>
<evidence type="ECO:0000313" key="3">
    <source>
        <dbReference type="Proteomes" id="UP001465976"/>
    </source>
</evidence>
<comment type="caution">
    <text evidence="2">The sequence shown here is derived from an EMBL/GenBank/DDBJ whole genome shotgun (WGS) entry which is preliminary data.</text>
</comment>
<evidence type="ECO:0000313" key="2">
    <source>
        <dbReference type="EMBL" id="KAL0573873.1"/>
    </source>
</evidence>